<evidence type="ECO:0000256" key="2">
    <source>
        <dbReference type="SAM" id="MobiDB-lite"/>
    </source>
</evidence>
<comment type="similarity">
    <text evidence="1">Belongs to the protein kinase superfamily. TKL Ser/Thr protein kinase family. ROCO subfamily.</text>
</comment>
<dbReference type="InterPro" id="IPR051681">
    <property type="entry name" value="Ser/Thr_Kinases-Pseudokinases"/>
</dbReference>
<evidence type="ECO:0000313" key="5">
    <source>
        <dbReference type="Proteomes" id="UP000559027"/>
    </source>
</evidence>
<sequence length="777" mass="87005">MAQSDFPFRPTGSSFRKPKLPPKPNGKASIGWLGSDFSERDWREISGVEPVYNAKNINREDLVIAVMGPPGVGKTTAGANQLALKLQSDGSNNHISALRIIFPDNINVVLAELPSFHNTHRSDLETLVIIADWFKAISGKKVVLSGIVYLHNITDARLTDLVKKNFEMMRKLCGGSFIHKVTLATTVWPDAEEQRLKGDVSSTTIIQAPFEFRELATRERDLIGGYWYPMVQGGSKCFRFGRTKETAWEILNHLFCIQPESPRTYRVRLQEELVEQKKEIQRTDAGRFLHGYMQEVSERQTKLIERMQNELLEAAGQDPTMTNTRLGEFIRLWEEKKRTERDIFALDPSFLGDIRRFTGAFKRRLSARDRTNQPAKETEQHQRSRALISRLIGQNLSLELKGVLETLGGADAQTMIEFLNKVLENDHDLPPDHRRQLLHLFSKTIKSAQVYPKSFQLMGVICNLAGHPKNGGGFGDIFIGKLQRQPVCVKAVRLYGGGAPAQEVLRAHAGEFALWAHMSHPNVLPFYGVHLSKEETQRICIVSPWMEAGNLAEYLKTNPATPRIPLLVDMALGLKYLHGLDIIHSDLKAGNVLVSDAGRAMLSDFGLSVVAMTNVVKTTAANHQGTINWMAPERLTADEVPPPTQRSDIWAFGRVDPEELRPSPDPDGVWPLMRQCLELEPEKRPSADEAHQFLVKLYVDDHRPPSKVEFTGPGGARASAPKIDYDRVLAILQALVPLEYEAQPTHGALLSLMQKADSALLTTTSSPLLLEEDQNQV</sequence>
<dbReference type="GO" id="GO:0005524">
    <property type="term" value="F:ATP binding"/>
    <property type="evidence" value="ECO:0007669"/>
    <property type="project" value="InterPro"/>
</dbReference>
<dbReference type="Gene3D" id="3.40.50.300">
    <property type="entry name" value="P-loop containing nucleotide triphosphate hydrolases"/>
    <property type="match status" value="1"/>
</dbReference>
<dbReference type="PROSITE" id="PS50011">
    <property type="entry name" value="PROTEIN_KINASE_DOM"/>
    <property type="match status" value="1"/>
</dbReference>
<dbReference type="SUPFAM" id="SSF56112">
    <property type="entry name" value="Protein kinase-like (PK-like)"/>
    <property type="match status" value="1"/>
</dbReference>
<dbReference type="InterPro" id="IPR008271">
    <property type="entry name" value="Ser/Thr_kinase_AS"/>
</dbReference>
<accession>A0A8H5D2P7</accession>
<comment type="caution">
    <text evidence="4">The sequence shown here is derived from an EMBL/GenBank/DDBJ whole genome shotgun (WGS) entry which is preliminary data.</text>
</comment>
<proteinExistence type="inferred from homology"/>
<gene>
    <name evidence="4" type="ORF">D9756_008439</name>
</gene>
<reference evidence="4 5" key="1">
    <citation type="journal article" date="2020" name="ISME J.">
        <title>Uncovering the hidden diversity of litter-decomposition mechanisms in mushroom-forming fungi.</title>
        <authorList>
            <person name="Floudas D."/>
            <person name="Bentzer J."/>
            <person name="Ahren D."/>
            <person name="Johansson T."/>
            <person name="Persson P."/>
            <person name="Tunlid A."/>
        </authorList>
    </citation>
    <scope>NUCLEOTIDE SEQUENCE [LARGE SCALE GENOMIC DNA]</scope>
    <source>
        <strain evidence="4 5">CBS 146.42</strain>
    </source>
</reference>
<dbReference type="EMBL" id="JAACJO010000013">
    <property type="protein sequence ID" value="KAF5351067.1"/>
    <property type="molecule type" value="Genomic_DNA"/>
</dbReference>
<protein>
    <recommendedName>
        <fullName evidence="3">Protein kinase domain-containing protein</fullName>
    </recommendedName>
</protein>
<dbReference type="PROSITE" id="PS00108">
    <property type="entry name" value="PROTEIN_KINASE_ST"/>
    <property type="match status" value="1"/>
</dbReference>
<feature type="region of interest" description="Disordered" evidence="2">
    <location>
        <begin position="1"/>
        <end position="29"/>
    </location>
</feature>
<dbReference type="OrthoDB" id="1668230at2759"/>
<dbReference type="SUPFAM" id="SSF52540">
    <property type="entry name" value="P-loop containing nucleoside triphosphate hydrolases"/>
    <property type="match status" value="1"/>
</dbReference>
<evidence type="ECO:0000313" key="4">
    <source>
        <dbReference type="EMBL" id="KAF5351067.1"/>
    </source>
</evidence>
<evidence type="ECO:0000256" key="1">
    <source>
        <dbReference type="ARBA" id="ARBA00008171"/>
    </source>
</evidence>
<dbReference type="AlphaFoldDB" id="A0A8H5D2P7"/>
<dbReference type="PANTHER" id="PTHR44329">
    <property type="entry name" value="SERINE/THREONINE-PROTEIN KINASE TNNI3K-RELATED"/>
    <property type="match status" value="1"/>
</dbReference>
<dbReference type="InterPro" id="IPR001245">
    <property type="entry name" value="Ser-Thr/Tyr_kinase_cat_dom"/>
</dbReference>
<keyword evidence="5" id="KW-1185">Reference proteome</keyword>
<dbReference type="GO" id="GO:0004674">
    <property type="term" value="F:protein serine/threonine kinase activity"/>
    <property type="evidence" value="ECO:0007669"/>
    <property type="project" value="TreeGrafter"/>
</dbReference>
<organism evidence="4 5">
    <name type="scientific">Leucocoprinus leucothites</name>
    <dbReference type="NCBI Taxonomy" id="201217"/>
    <lineage>
        <taxon>Eukaryota</taxon>
        <taxon>Fungi</taxon>
        <taxon>Dikarya</taxon>
        <taxon>Basidiomycota</taxon>
        <taxon>Agaricomycotina</taxon>
        <taxon>Agaricomycetes</taxon>
        <taxon>Agaricomycetidae</taxon>
        <taxon>Agaricales</taxon>
        <taxon>Agaricineae</taxon>
        <taxon>Agaricaceae</taxon>
        <taxon>Leucocoprinus</taxon>
    </lineage>
</organism>
<feature type="domain" description="Protein kinase" evidence="3">
    <location>
        <begin position="463"/>
        <end position="694"/>
    </location>
</feature>
<dbReference type="InterPro" id="IPR027417">
    <property type="entry name" value="P-loop_NTPase"/>
</dbReference>
<dbReference type="InterPro" id="IPR011009">
    <property type="entry name" value="Kinase-like_dom_sf"/>
</dbReference>
<dbReference type="SMART" id="SM00220">
    <property type="entry name" value="S_TKc"/>
    <property type="match status" value="1"/>
</dbReference>
<dbReference type="Proteomes" id="UP000559027">
    <property type="component" value="Unassembled WGS sequence"/>
</dbReference>
<dbReference type="Pfam" id="PF07714">
    <property type="entry name" value="PK_Tyr_Ser-Thr"/>
    <property type="match status" value="1"/>
</dbReference>
<dbReference type="InterPro" id="IPR000719">
    <property type="entry name" value="Prot_kinase_dom"/>
</dbReference>
<name>A0A8H5D2P7_9AGAR</name>
<dbReference type="Gene3D" id="1.10.510.10">
    <property type="entry name" value="Transferase(Phosphotransferase) domain 1"/>
    <property type="match status" value="1"/>
</dbReference>
<dbReference type="PANTHER" id="PTHR44329:SF214">
    <property type="entry name" value="PROTEIN KINASE DOMAIN-CONTAINING PROTEIN"/>
    <property type="match status" value="1"/>
</dbReference>
<evidence type="ECO:0000259" key="3">
    <source>
        <dbReference type="PROSITE" id="PS50011"/>
    </source>
</evidence>